<sequence length="608" mass="65726">MNTLNSEPQYFNVGGRRSVEPVEPVKLSIVEAVFKIKQLFKISTLPAGKAWEKPRKKPQEEQKMSQTRATVPAGWAIEAGDFHIRKFLLLVFSAVVSPSNTLNLSSRPAEATHLDTFCWLEAPYSIGGGVLAEFYEGHGRFGNHHGHWIGQESERNARLFAVIIRIVIPSSPPSSSLAAPCNTSPPTPLPLRSPTFSMLEQQQAVTPLPLLVPRRVVALDASSAALVEGRIRGRRVSVRSRRKEGRRRREMCRQERIRLERQRLSEWMEGTESAGVHARTAYLSAAVGQGVGATGGGDAGGEVRTGREEEVFPPPRVGDEGSGGGKNAGREEVSSVMGLTKDKMYHAHPSTPPNPVLSRTVSSLSATHLHIIPSPPSRPCAPVPTPAPPHASTYAWRSGSSSATRTDEDGDGAVEVLDEGAAGTHAVTREHASLDDDDDTSLASTTLPLFVSEFSLPRTHAAAHVLLVLLFPYSRLKRLLDTSALVLLRRPPARTHLLSLHDAHPAAFAACGYSGRFSSSRACTYYRHLTLPSLPIHTSGYPRPTTPPCAPHAPPPMQGADGEEEMVLGVDGVMSGGGGGARRRGTLEVRGARRCRPVRVAARVRGRR</sequence>
<dbReference type="AlphaFoldDB" id="A0AAW0BTZ9"/>
<feature type="region of interest" description="Disordered" evidence="1">
    <location>
        <begin position="373"/>
        <end position="409"/>
    </location>
</feature>
<feature type="region of interest" description="Disordered" evidence="1">
    <location>
        <begin position="309"/>
        <end position="331"/>
    </location>
</feature>
<reference evidence="2 3" key="1">
    <citation type="journal article" date="2024" name="J Genomics">
        <title>Draft genome sequencing and assembly of Favolaschia claudopus CIRM-BRFM 2984 isolated from oak limbs.</title>
        <authorList>
            <person name="Navarro D."/>
            <person name="Drula E."/>
            <person name="Chaduli D."/>
            <person name="Cazenave R."/>
            <person name="Ahrendt S."/>
            <person name="Wang J."/>
            <person name="Lipzen A."/>
            <person name="Daum C."/>
            <person name="Barry K."/>
            <person name="Grigoriev I.V."/>
            <person name="Favel A."/>
            <person name="Rosso M.N."/>
            <person name="Martin F."/>
        </authorList>
    </citation>
    <scope>NUCLEOTIDE SEQUENCE [LARGE SCALE GENOMIC DNA]</scope>
    <source>
        <strain evidence="2 3">CIRM-BRFM 2984</strain>
    </source>
</reference>
<organism evidence="2 3">
    <name type="scientific">Favolaschia claudopus</name>
    <dbReference type="NCBI Taxonomy" id="2862362"/>
    <lineage>
        <taxon>Eukaryota</taxon>
        <taxon>Fungi</taxon>
        <taxon>Dikarya</taxon>
        <taxon>Basidiomycota</taxon>
        <taxon>Agaricomycotina</taxon>
        <taxon>Agaricomycetes</taxon>
        <taxon>Agaricomycetidae</taxon>
        <taxon>Agaricales</taxon>
        <taxon>Marasmiineae</taxon>
        <taxon>Mycenaceae</taxon>
        <taxon>Favolaschia</taxon>
    </lineage>
</organism>
<evidence type="ECO:0000256" key="1">
    <source>
        <dbReference type="SAM" id="MobiDB-lite"/>
    </source>
</evidence>
<keyword evidence="3" id="KW-1185">Reference proteome</keyword>
<evidence type="ECO:0000313" key="3">
    <source>
        <dbReference type="Proteomes" id="UP001362999"/>
    </source>
</evidence>
<dbReference type="EMBL" id="JAWWNJ010000026">
    <property type="protein sequence ID" value="KAK7030206.1"/>
    <property type="molecule type" value="Genomic_DNA"/>
</dbReference>
<protein>
    <submittedName>
        <fullName evidence="2">Uncharacterized protein</fullName>
    </submittedName>
</protein>
<feature type="compositionally biased region" description="Pro residues" evidence="1">
    <location>
        <begin position="373"/>
        <end position="389"/>
    </location>
</feature>
<gene>
    <name evidence="2" type="ORF">R3P38DRAFT_2775615</name>
</gene>
<proteinExistence type="predicted"/>
<name>A0AAW0BTZ9_9AGAR</name>
<dbReference type="Proteomes" id="UP001362999">
    <property type="component" value="Unassembled WGS sequence"/>
</dbReference>
<comment type="caution">
    <text evidence="2">The sequence shown here is derived from an EMBL/GenBank/DDBJ whole genome shotgun (WGS) entry which is preliminary data.</text>
</comment>
<evidence type="ECO:0000313" key="2">
    <source>
        <dbReference type="EMBL" id="KAK7030206.1"/>
    </source>
</evidence>
<accession>A0AAW0BTZ9</accession>